<dbReference type="Proteomes" id="UP001164250">
    <property type="component" value="Chromosome 10"/>
</dbReference>
<evidence type="ECO:0000313" key="2">
    <source>
        <dbReference type="Proteomes" id="UP001164250"/>
    </source>
</evidence>
<organism evidence="1 2">
    <name type="scientific">Pistacia atlantica</name>
    <dbReference type="NCBI Taxonomy" id="434234"/>
    <lineage>
        <taxon>Eukaryota</taxon>
        <taxon>Viridiplantae</taxon>
        <taxon>Streptophyta</taxon>
        <taxon>Embryophyta</taxon>
        <taxon>Tracheophyta</taxon>
        <taxon>Spermatophyta</taxon>
        <taxon>Magnoliopsida</taxon>
        <taxon>eudicotyledons</taxon>
        <taxon>Gunneridae</taxon>
        <taxon>Pentapetalae</taxon>
        <taxon>rosids</taxon>
        <taxon>malvids</taxon>
        <taxon>Sapindales</taxon>
        <taxon>Anacardiaceae</taxon>
        <taxon>Pistacia</taxon>
    </lineage>
</organism>
<accession>A0ACC1AE86</accession>
<protein>
    <submittedName>
        <fullName evidence="1">Uncharacterized protein</fullName>
    </submittedName>
</protein>
<dbReference type="EMBL" id="CM047906">
    <property type="protein sequence ID" value="KAJ0085107.1"/>
    <property type="molecule type" value="Genomic_DNA"/>
</dbReference>
<sequence length="71" mass="7660">MSGEEFGLPTNGPITLTCDSTLLEYVRSLLRGQIPESLEKALLTSLATYNCSALASLALGHHHQQALILSY</sequence>
<evidence type="ECO:0000313" key="1">
    <source>
        <dbReference type="EMBL" id="KAJ0085107.1"/>
    </source>
</evidence>
<proteinExistence type="predicted"/>
<keyword evidence="2" id="KW-1185">Reference proteome</keyword>
<gene>
    <name evidence="1" type="ORF">Patl1_06820</name>
</gene>
<reference evidence="2" key="1">
    <citation type="journal article" date="2023" name="G3 (Bethesda)">
        <title>Genome assembly and association tests identify interacting loci associated with vigor, precocity, and sex in interspecific pistachio rootstocks.</title>
        <authorList>
            <person name="Palmer W."/>
            <person name="Jacygrad E."/>
            <person name="Sagayaradj S."/>
            <person name="Cavanaugh K."/>
            <person name="Han R."/>
            <person name="Bertier L."/>
            <person name="Beede B."/>
            <person name="Kafkas S."/>
            <person name="Golino D."/>
            <person name="Preece J."/>
            <person name="Michelmore R."/>
        </authorList>
    </citation>
    <scope>NUCLEOTIDE SEQUENCE [LARGE SCALE GENOMIC DNA]</scope>
</reference>
<comment type="caution">
    <text evidence="1">The sequence shown here is derived from an EMBL/GenBank/DDBJ whole genome shotgun (WGS) entry which is preliminary data.</text>
</comment>
<name>A0ACC1AE86_9ROSI</name>